<proteinExistence type="predicted"/>
<accession>A0A385DK78</accession>
<gene>
    <name evidence="2" type="ORF">D0C37_00050</name>
    <name evidence="3" type="ORF">D0C37_31995</name>
</gene>
<dbReference type="AlphaFoldDB" id="A0A385DK78"/>
<evidence type="ECO:0000313" key="4">
    <source>
        <dbReference type="Proteomes" id="UP000259636"/>
    </source>
</evidence>
<feature type="compositionally biased region" description="Low complexity" evidence="1">
    <location>
        <begin position="79"/>
        <end position="103"/>
    </location>
</feature>
<dbReference type="EMBL" id="CP031742">
    <property type="protein sequence ID" value="AXQ53196.1"/>
    <property type="molecule type" value="Genomic_DNA"/>
</dbReference>
<name>A0A385DK78_9ACTN</name>
<feature type="region of interest" description="Disordered" evidence="1">
    <location>
        <begin position="73"/>
        <end position="151"/>
    </location>
</feature>
<evidence type="ECO:0000313" key="3">
    <source>
        <dbReference type="EMBL" id="AXQ58768.1"/>
    </source>
</evidence>
<dbReference type="KEGG" id="sky:D0C37_00050"/>
<evidence type="ECO:0000256" key="1">
    <source>
        <dbReference type="SAM" id="MobiDB-lite"/>
    </source>
</evidence>
<feature type="compositionally biased region" description="Pro residues" evidence="1">
    <location>
        <begin position="123"/>
        <end position="132"/>
    </location>
</feature>
<dbReference type="Proteomes" id="UP000259636">
    <property type="component" value="Chromosome"/>
</dbReference>
<dbReference type="EMBL" id="CP031742">
    <property type="protein sequence ID" value="AXQ58768.1"/>
    <property type="molecule type" value="Genomic_DNA"/>
</dbReference>
<dbReference type="KEGG" id="sky:D0C37_31995"/>
<protein>
    <submittedName>
        <fullName evidence="3">Uncharacterized protein</fullName>
    </submittedName>
</protein>
<sequence>MPRTFFSSAPSSFSTFRSARVLIFSTSWMNKSTSESVISVCRTWHSVDSSVSRRGGFIRSRFAGYSFDARARQASTSFSDTSANRSAGSSSRRTRSSLLTSARRLSRPGAPGSVFSSVKCDRPPPATAPSPSAPCSAPSPAIRSSNRDRVV</sequence>
<reference evidence="3 4" key="1">
    <citation type="submission" date="2018-08" db="EMBL/GenBank/DDBJ databases">
        <authorList>
            <person name="Ferrada E.E."/>
            <person name="Latorre B.A."/>
        </authorList>
    </citation>
    <scope>NUCLEOTIDE SEQUENCE [LARGE SCALE GENOMIC DNA]</scope>
    <source>
        <strain evidence="3 4">VK-A60T</strain>
    </source>
</reference>
<evidence type="ECO:0000313" key="2">
    <source>
        <dbReference type="EMBL" id="AXQ53196.1"/>
    </source>
</evidence>
<organism evidence="3 4">
    <name type="scientific">Streptomyces koyangensis</name>
    <dbReference type="NCBI Taxonomy" id="188770"/>
    <lineage>
        <taxon>Bacteria</taxon>
        <taxon>Bacillati</taxon>
        <taxon>Actinomycetota</taxon>
        <taxon>Actinomycetes</taxon>
        <taxon>Kitasatosporales</taxon>
        <taxon>Streptomycetaceae</taxon>
        <taxon>Streptomyces</taxon>
        <taxon>Streptomyces aurantiacus group</taxon>
    </lineage>
</organism>
<feature type="compositionally biased region" description="Low complexity" evidence="1">
    <location>
        <begin position="133"/>
        <end position="144"/>
    </location>
</feature>